<feature type="transmembrane region" description="Helical" evidence="1">
    <location>
        <begin position="46"/>
        <end position="65"/>
    </location>
</feature>
<accession>A0A4R6TNP0</accession>
<keyword evidence="1" id="KW-0812">Transmembrane</keyword>
<keyword evidence="1" id="KW-0472">Membrane</keyword>
<keyword evidence="1" id="KW-1133">Transmembrane helix</keyword>
<keyword evidence="3" id="KW-1185">Reference proteome</keyword>
<dbReference type="OrthoDB" id="1160385at2"/>
<feature type="transmembrane region" description="Helical" evidence="1">
    <location>
        <begin position="71"/>
        <end position="92"/>
    </location>
</feature>
<feature type="transmembrane region" description="Helical" evidence="1">
    <location>
        <begin position="128"/>
        <end position="147"/>
    </location>
</feature>
<reference evidence="2 3" key="1">
    <citation type="submission" date="2019-03" db="EMBL/GenBank/DDBJ databases">
        <title>Genomic Encyclopedia of Archaeal and Bacterial Type Strains, Phase II (KMG-II): from individual species to whole genera.</title>
        <authorList>
            <person name="Goeker M."/>
        </authorList>
    </citation>
    <scope>NUCLEOTIDE SEQUENCE [LARGE SCALE GENOMIC DNA]</scope>
    <source>
        <strain evidence="2 3">DSM 18435</strain>
    </source>
</reference>
<dbReference type="Proteomes" id="UP000295468">
    <property type="component" value="Unassembled WGS sequence"/>
</dbReference>
<gene>
    <name evidence="2" type="ORF">CLV82_2097</name>
</gene>
<sequence length="197" mass="22822">MELEELQQVWAELSQEVEQQKKLNHKIIMEMTQQKYQQKFDKISRYETAGSVVCILAAVFVLFNFEKLDSLFYQLCGIVAIAFLVLLPIAVLRALKKIRSIDLINTTYKETMIAYNKAKDRLLLLQRIGLFSSFIFFFITLALSGKIFNDKDIFQETGIWFPVTVVLVGLGLFSWWGYRKYLSITGSAKNLIEELEP</sequence>
<comment type="caution">
    <text evidence="2">The sequence shown here is derived from an EMBL/GenBank/DDBJ whole genome shotgun (WGS) entry which is preliminary data.</text>
</comment>
<evidence type="ECO:0000313" key="3">
    <source>
        <dbReference type="Proteomes" id="UP000295468"/>
    </source>
</evidence>
<dbReference type="RefSeq" id="WP_133644218.1">
    <property type="nucleotide sequence ID" value="NZ_SNYI01000002.1"/>
</dbReference>
<organism evidence="2 3">
    <name type="scientific">Zeaxanthinibacter enoshimensis</name>
    <dbReference type="NCBI Taxonomy" id="392009"/>
    <lineage>
        <taxon>Bacteria</taxon>
        <taxon>Pseudomonadati</taxon>
        <taxon>Bacteroidota</taxon>
        <taxon>Flavobacteriia</taxon>
        <taxon>Flavobacteriales</taxon>
        <taxon>Flavobacteriaceae</taxon>
        <taxon>Zeaxanthinibacter</taxon>
    </lineage>
</organism>
<evidence type="ECO:0000313" key="2">
    <source>
        <dbReference type="EMBL" id="TDQ31389.1"/>
    </source>
</evidence>
<feature type="transmembrane region" description="Helical" evidence="1">
    <location>
        <begin position="159"/>
        <end position="178"/>
    </location>
</feature>
<proteinExistence type="predicted"/>
<dbReference type="AlphaFoldDB" id="A0A4R6TNP0"/>
<dbReference type="EMBL" id="SNYI01000002">
    <property type="protein sequence ID" value="TDQ31389.1"/>
    <property type="molecule type" value="Genomic_DNA"/>
</dbReference>
<protein>
    <submittedName>
        <fullName evidence="2">Uncharacterized protein</fullName>
    </submittedName>
</protein>
<name>A0A4R6TNP0_9FLAO</name>
<evidence type="ECO:0000256" key="1">
    <source>
        <dbReference type="SAM" id="Phobius"/>
    </source>
</evidence>